<dbReference type="Gene3D" id="3.30.420.10">
    <property type="entry name" value="Ribonuclease H-like superfamily/Ribonuclease H"/>
    <property type="match status" value="1"/>
</dbReference>
<dbReference type="GO" id="GO:0015074">
    <property type="term" value="P:DNA integration"/>
    <property type="evidence" value="ECO:0007669"/>
    <property type="project" value="InterPro"/>
</dbReference>
<dbReference type="Pfam" id="PF13683">
    <property type="entry name" value="rve_3"/>
    <property type="match status" value="1"/>
</dbReference>
<protein>
    <recommendedName>
        <fullName evidence="1">Integrase catalytic domain-containing protein</fullName>
    </recommendedName>
</protein>
<dbReference type="InterPro" id="IPR001584">
    <property type="entry name" value="Integrase_cat-core"/>
</dbReference>
<dbReference type="SUPFAM" id="SSF53098">
    <property type="entry name" value="Ribonuclease H-like"/>
    <property type="match status" value="1"/>
</dbReference>
<evidence type="ECO:0000259" key="1">
    <source>
        <dbReference type="PROSITE" id="PS50994"/>
    </source>
</evidence>
<dbReference type="InterPro" id="IPR036397">
    <property type="entry name" value="RNaseH_sf"/>
</dbReference>
<organism evidence="2 3">
    <name type="scientific">Candidatus Sungbacteria bacterium RIFCSPHIGHO2_02_FULL_53_17</name>
    <dbReference type="NCBI Taxonomy" id="1802275"/>
    <lineage>
        <taxon>Bacteria</taxon>
        <taxon>Candidatus Sungiibacteriota</taxon>
    </lineage>
</organism>
<dbReference type="GO" id="GO:0003676">
    <property type="term" value="F:nucleic acid binding"/>
    <property type="evidence" value="ECO:0007669"/>
    <property type="project" value="InterPro"/>
</dbReference>
<dbReference type="EMBL" id="MHQN01000017">
    <property type="protein sequence ID" value="OHA03514.1"/>
    <property type="molecule type" value="Genomic_DNA"/>
</dbReference>
<dbReference type="AlphaFoldDB" id="A0A1G2KWG0"/>
<dbReference type="InterPro" id="IPR012337">
    <property type="entry name" value="RNaseH-like_sf"/>
</dbReference>
<feature type="non-terminal residue" evidence="2">
    <location>
        <position position="310"/>
    </location>
</feature>
<evidence type="ECO:0000313" key="2">
    <source>
        <dbReference type="EMBL" id="OHA03514.1"/>
    </source>
</evidence>
<accession>A0A1G2KWG0</accession>
<feature type="domain" description="Integrase catalytic" evidence="1">
    <location>
        <begin position="128"/>
        <end position="306"/>
    </location>
</feature>
<gene>
    <name evidence="2" type="ORF">A3C92_03480</name>
</gene>
<name>A0A1G2KWG0_9BACT</name>
<dbReference type="PROSITE" id="PS50994">
    <property type="entry name" value="INTEGRASE"/>
    <property type="match status" value="1"/>
</dbReference>
<proteinExistence type="predicted"/>
<evidence type="ECO:0000313" key="3">
    <source>
        <dbReference type="Proteomes" id="UP000177177"/>
    </source>
</evidence>
<reference evidence="2 3" key="1">
    <citation type="journal article" date="2016" name="Nat. Commun.">
        <title>Thousands of microbial genomes shed light on interconnected biogeochemical processes in an aquifer system.</title>
        <authorList>
            <person name="Anantharaman K."/>
            <person name="Brown C.T."/>
            <person name="Hug L.A."/>
            <person name="Sharon I."/>
            <person name="Castelle C.J."/>
            <person name="Probst A.J."/>
            <person name="Thomas B.C."/>
            <person name="Singh A."/>
            <person name="Wilkins M.J."/>
            <person name="Karaoz U."/>
            <person name="Brodie E.L."/>
            <person name="Williams K.H."/>
            <person name="Hubbard S.S."/>
            <person name="Banfield J.F."/>
        </authorList>
    </citation>
    <scope>NUCLEOTIDE SEQUENCE [LARGE SCALE GENOMIC DNA]</scope>
</reference>
<dbReference type="Proteomes" id="UP000177177">
    <property type="component" value="Unassembled WGS sequence"/>
</dbReference>
<comment type="caution">
    <text evidence="2">The sequence shown here is derived from an EMBL/GenBank/DDBJ whole genome shotgun (WGS) entry which is preliminary data.</text>
</comment>
<sequence>MAQTIKEERLRWVLPIVKKEVKLINVAKVCPYGQRSLERWMAAYKQNGKDGLEPRSTARKTQQNETPIRIKERVIELRKETGKCALKLHWHLKKDGLTIPPRTIGEILKREGLVRKYRVKRVKYKYIKATIKAGECVEIDVKYVPGMVVGHQYFQYTAVDRASRWRHLEIYDEQINFHSVLFLEMVIGRAPFTIQAIKTDNHATFTNYYTGTNKRSDLLVKSLHALDVACRERGIKHYLIDPGKPAQNGTVERSHREDQEKLYDPMTFSSEEDLRYHVRLWNMYYNDLEHCGLDGKTPNEFLANYQLINP</sequence>